<keyword evidence="2" id="KW-0645">Protease</keyword>
<dbReference type="EnsemblPlants" id="Zm00001eb165430_T001">
    <property type="protein sequence ID" value="Zm00001eb165430_P001"/>
    <property type="gene ID" value="Zm00001eb165430"/>
</dbReference>
<dbReference type="PROSITE" id="PS00131">
    <property type="entry name" value="CARBOXYPEPT_SER_SER"/>
    <property type="match status" value="1"/>
</dbReference>
<dbReference type="RefSeq" id="XP_008677899.1">
    <property type="nucleotide sequence ID" value="XM_008679677.4"/>
</dbReference>
<protein>
    <recommendedName>
        <fullName evidence="2">Carboxypeptidase</fullName>
        <ecNumber evidence="2">3.4.16.-</ecNumber>
    </recommendedName>
</protein>
<sequence length="521" mass="54376">MVQSVRASKLDAMAAPLLLIVVLVATTAAVSAAGSDTTIFPTEALPTKSGYLPIPAANASMYYAFYEATHPLTPPAATPLLVWLEGGPGLSSFASNFLQIGPYVFSSSPADSDTDSSDASSLAPPSLRLRPNPYAWNRRFGLLFLESPLGTGYSAAPSPSAIPTTQPAVAEHVLAALQSFLSSQPDDATFRARPLFLTGESYAGKTIPTVAALILASTSTTSTNPALPEHLSTRMRINLRGVAIGNGFVHPAAQVTTHADVLYFAGLIGAEQRREAAAMQAEAAALAAAGRWREAVDAWFRALSWLRDATGLPSLFDVAAADDASSPLQALTAAGARAAGFMNDAGVRAALGARRDAPAPPWELVSAAVVAALHDDVMKSAKPDLEALLRGPPAPAPSPRVLLYEGVRDAQVGVVSVEALLRELDWDGLAAFRDAPRAVWRQGSGGGGEAGQRGRLAGYVQKHGALVHVAVYAAGHMVPADQGRAAQEMIENWVFDEGLFSSDGGKQYDEASCGGHASIYQ</sequence>
<dbReference type="InterPro" id="IPR001563">
    <property type="entry name" value="Peptidase_S10"/>
</dbReference>
<keyword evidence="5" id="KW-1267">Proteomics identification</keyword>
<proteinExistence type="evidence at protein level"/>
<accession>A0A804NJL8</accession>
<evidence type="ECO:0000313" key="4">
    <source>
        <dbReference type="Proteomes" id="UP000007305"/>
    </source>
</evidence>
<evidence type="ECO:0007829" key="5">
    <source>
        <dbReference type="PeptideAtlas" id="A0A804NJL8"/>
    </source>
</evidence>
<feature type="chain" id="PRO_5033105709" description="Carboxypeptidase" evidence="2">
    <location>
        <begin position="33"/>
        <end position="521"/>
    </location>
</feature>
<evidence type="ECO:0000313" key="3">
    <source>
        <dbReference type="EnsemblPlants" id="Zm00001eb165430_P001"/>
    </source>
</evidence>
<dbReference type="OrthoDB" id="443318at2759"/>
<dbReference type="EC" id="3.4.16.-" evidence="2"/>
<dbReference type="Gramene" id="Zm00001eb165430_T001">
    <property type="protein sequence ID" value="Zm00001eb165430_P001"/>
    <property type="gene ID" value="Zm00001eb165430"/>
</dbReference>
<keyword evidence="2" id="KW-0732">Signal</keyword>
<reference evidence="3" key="3">
    <citation type="submission" date="2021-05" db="UniProtKB">
        <authorList>
            <consortium name="EnsemblPlants"/>
        </authorList>
    </citation>
    <scope>IDENTIFICATION</scope>
    <source>
        <strain evidence="3">cv. B73</strain>
    </source>
</reference>
<dbReference type="AlphaFoldDB" id="A0A804NJL8"/>
<dbReference type="InterPro" id="IPR018202">
    <property type="entry name" value="Ser_caboxypep_ser_AS"/>
</dbReference>
<dbReference type="GO" id="GO:0004185">
    <property type="term" value="F:serine-type carboxypeptidase activity"/>
    <property type="evidence" value="ECO:0000318"/>
    <property type="project" value="GO_Central"/>
</dbReference>
<dbReference type="PANTHER" id="PTHR11802">
    <property type="entry name" value="SERINE PROTEASE FAMILY S10 SERINE CARBOXYPEPTIDASE"/>
    <property type="match status" value="1"/>
</dbReference>
<keyword evidence="2" id="KW-0378">Hydrolase</keyword>
<evidence type="ECO:0000256" key="1">
    <source>
        <dbReference type="ARBA" id="ARBA00009431"/>
    </source>
</evidence>
<dbReference type="GO" id="GO:0006508">
    <property type="term" value="P:proteolysis"/>
    <property type="evidence" value="ECO:0007669"/>
    <property type="project" value="UniProtKB-KW"/>
</dbReference>
<dbReference type="InParanoid" id="A0A804NJL8"/>
<reference evidence="4" key="1">
    <citation type="journal article" date="2009" name="Science">
        <title>The B73 maize genome: complexity, diversity, and dynamics.</title>
        <authorList>
            <person name="Schnable P.S."/>
            <person name="Ware D."/>
            <person name="Fulton R.S."/>
            <person name="Stein J.C."/>
            <person name="Wei F."/>
            <person name="Pasternak S."/>
            <person name="Liang C."/>
            <person name="Zhang J."/>
            <person name="Fulton L."/>
            <person name="Graves T.A."/>
            <person name="Minx P."/>
            <person name="Reily A.D."/>
            <person name="Courtney L."/>
            <person name="Kruchowski S.S."/>
            <person name="Tomlinson C."/>
            <person name="Strong C."/>
            <person name="Delehaunty K."/>
            <person name="Fronick C."/>
            <person name="Courtney B."/>
            <person name="Rock S.M."/>
            <person name="Belter E."/>
            <person name="Du F."/>
            <person name="Kim K."/>
            <person name="Abbott R.M."/>
            <person name="Cotton M."/>
            <person name="Levy A."/>
            <person name="Marchetto P."/>
            <person name="Ochoa K."/>
            <person name="Jackson S.M."/>
            <person name="Gillam B."/>
            <person name="Chen W."/>
            <person name="Yan L."/>
            <person name="Higginbotham J."/>
            <person name="Cardenas M."/>
            <person name="Waligorski J."/>
            <person name="Applebaum E."/>
            <person name="Phelps L."/>
            <person name="Falcone J."/>
            <person name="Kanchi K."/>
            <person name="Thane T."/>
            <person name="Scimone A."/>
            <person name="Thane N."/>
            <person name="Henke J."/>
            <person name="Wang T."/>
            <person name="Ruppert J."/>
            <person name="Shah N."/>
            <person name="Rotter K."/>
            <person name="Hodges J."/>
            <person name="Ingenthron E."/>
            <person name="Cordes M."/>
            <person name="Kohlberg S."/>
            <person name="Sgro J."/>
            <person name="Delgado B."/>
            <person name="Mead K."/>
            <person name="Chinwalla A."/>
            <person name="Leonard S."/>
            <person name="Crouse K."/>
            <person name="Collura K."/>
            <person name="Kudrna D."/>
            <person name="Currie J."/>
            <person name="He R."/>
            <person name="Angelova A."/>
            <person name="Rajasekar S."/>
            <person name="Mueller T."/>
            <person name="Lomeli R."/>
            <person name="Scara G."/>
            <person name="Ko A."/>
            <person name="Delaney K."/>
            <person name="Wissotski M."/>
            <person name="Lopez G."/>
            <person name="Campos D."/>
            <person name="Braidotti M."/>
            <person name="Ashley E."/>
            <person name="Golser W."/>
            <person name="Kim H."/>
            <person name="Lee S."/>
            <person name="Lin J."/>
            <person name="Dujmic Z."/>
            <person name="Kim W."/>
            <person name="Talag J."/>
            <person name="Zuccolo A."/>
            <person name="Fan C."/>
            <person name="Sebastian A."/>
            <person name="Kramer M."/>
            <person name="Spiegel L."/>
            <person name="Nascimento L."/>
            <person name="Zutavern T."/>
            <person name="Miller B."/>
            <person name="Ambroise C."/>
            <person name="Muller S."/>
            <person name="Spooner W."/>
            <person name="Narechania A."/>
            <person name="Ren L."/>
            <person name="Wei S."/>
            <person name="Kumari S."/>
            <person name="Faga B."/>
            <person name="Levy M.J."/>
            <person name="McMahan L."/>
            <person name="Van Buren P."/>
            <person name="Vaughn M.W."/>
            <person name="Ying K."/>
            <person name="Yeh C.-T."/>
            <person name="Emrich S.J."/>
            <person name="Jia Y."/>
            <person name="Kalyanaraman A."/>
            <person name="Hsia A.-P."/>
            <person name="Barbazuk W.B."/>
            <person name="Baucom R.S."/>
            <person name="Brutnell T.P."/>
            <person name="Carpita N.C."/>
            <person name="Chaparro C."/>
            <person name="Chia J.-M."/>
            <person name="Deragon J.-M."/>
            <person name="Estill J.C."/>
            <person name="Fu Y."/>
            <person name="Jeddeloh J.A."/>
            <person name="Han Y."/>
            <person name="Lee H."/>
            <person name="Li P."/>
            <person name="Lisch D.R."/>
            <person name="Liu S."/>
            <person name="Liu Z."/>
            <person name="Nagel D.H."/>
            <person name="McCann M.C."/>
            <person name="SanMiguel P."/>
            <person name="Myers A.M."/>
            <person name="Nettleton D."/>
            <person name="Nguyen J."/>
            <person name="Penning B.W."/>
            <person name="Ponnala L."/>
            <person name="Schneider K.L."/>
            <person name="Schwartz D.C."/>
            <person name="Sharma A."/>
            <person name="Soderlund C."/>
            <person name="Springer N.M."/>
            <person name="Sun Q."/>
            <person name="Wang H."/>
            <person name="Waterman M."/>
            <person name="Westerman R."/>
            <person name="Wolfgruber T.K."/>
            <person name="Yang L."/>
            <person name="Yu Y."/>
            <person name="Zhang L."/>
            <person name="Zhou S."/>
            <person name="Zhu Q."/>
            <person name="Bennetzen J.L."/>
            <person name="Dawe R.K."/>
            <person name="Jiang J."/>
            <person name="Jiang N."/>
            <person name="Presting G.G."/>
            <person name="Wessler S.R."/>
            <person name="Aluru S."/>
            <person name="Martienssen R.A."/>
            <person name="Clifton S.W."/>
            <person name="McCombie W.R."/>
            <person name="Wing R.A."/>
            <person name="Wilson R.K."/>
        </authorList>
    </citation>
    <scope>NUCLEOTIDE SEQUENCE [LARGE SCALE GENOMIC DNA]</scope>
    <source>
        <strain evidence="4">cv. B73</strain>
    </source>
</reference>
<dbReference type="InterPro" id="IPR029058">
    <property type="entry name" value="AB_hydrolase_fold"/>
</dbReference>
<dbReference type="SUPFAM" id="SSF53474">
    <property type="entry name" value="alpha/beta-Hydrolases"/>
    <property type="match status" value="1"/>
</dbReference>
<gene>
    <name evidence="3" type="primary">LOC103652719</name>
</gene>
<keyword evidence="2" id="KW-0121">Carboxypeptidase</keyword>
<keyword evidence="4" id="KW-1185">Reference proteome</keyword>
<name>A0A804NJL8_MAIZE</name>
<reference evidence="3" key="2">
    <citation type="submission" date="2019-07" db="EMBL/GenBank/DDBJ databases">
        <authorList>
            <person name="Seetharam A."/>
            <person name="Woodhouse M."/>
            <person name="Cannon E."/>
        </authorList>
    </citation>
    <scope>NUCLEOTIDE SEQUENCE [LARGE SCALE GENOMIC DNA]</scope>
    <source>
        <strain evidence="3">cv. B73</strain>
    </source>
</reference>
<organism evidence="3 4">
    <name type="scientific">Zea mays</name>
    <name type="common">Maize</name>
    <dbReference type="NCBI Taxonomy" id="4577"/>
    <lineage>
        <taxon>Eukaryota</taxon>
        <taxon>Viridiplantae</taxon>
        <taxon>Streptophyta</taxon>
        <taxon>Embryophyta</taxon>
        <taxon>Tracheophyta</taxon>
        <taxon>Spermatophyta</taxon>
        <taxon>Magnoliopsida</taxon>
        <taxon>Liliopsida</taxon>
        <taxon>Poales</taxon>
        <taxon>Poaceae</taxon>
        <taxon>PACMAD clade</taxon>
        <taxon>Panicoideae</taxon>
        <taxon>Andropogonodae</taxon>
        <taxon>Andropogoneae</taxon>
        <taxon>Tripsacinae</taxon>
        <taxon>Zea</taxon>
    </lineage>
</organism>
<dbReference type="Gene3D" id="3.40.50.1820">
    <property type="entry name" value="alpha/beta hydrolase"/>
    <property type="match status" value="1"/>
</dbReference>
<dbReference type="GeneID" id="103652719"/>
<dbReference type="KEGG" id="zma:103652719"/>
<comment type="similarity">
    <text evidence="1 2">Belongs to the peptidase S10 family.</text>
</comment>
<dbReference type="Proteomes" id="UP000007305">
    <property type="component" value="Chromosome 4"/>
</dbReference>
<dbReference type="PRINTS" id="PR00724">
    <property type="entry name" value="CRBOXYPTASEC"/>
</dbReference>
<dbReference type="Pfam" id="PF00450">
    <property type="entry name" value="Peptidase_S10"/>
    <property type="match status" value="1"/>
</dbReference>
<dbReference type="PANTHER" id="PTHR11802:SF58">
    <property type="entry name" value="CARBOXYPEPTIDASE"/>
    <property type="match status" value="1"/>
</dbReference>
<evidence type="ECO:0000256" key="2">
    <source>
        <dbReference type="RuleBase" id="RU361156"/>
    </source>
</evidence>
<feature type="signal peptide" evidence="2">
    <location>
        <begin position="1"/>
        <end position="32"/>
    </location>
</feature>